<dbReference type="AlphaFoldDB" id="A0A168EIF9"/>
<dbReference type="EMBL" id="AZHB01000001">
    <property type="protein sequence ID" value="OAA73845.1"/>
    <property type="molecule type" value="Genomic_DNA"/>
</dbReference>
<organism evidence="2 3">
    <name type="scientific">Cordyceps fumosorosea (strain ARSEF 2679)</name>
    <name type="common">Isaria fumosorosea</name>
    <dbReference type="NCBI Taxonomy" id="1081104"/>
    <lineage>
        <taxon>Eukaryota</taxon>
        <taxon>Fungi</taxon>
        <taxon>Dikarya</taxon>
        <taxon>Ascomycota</taxon>
        <taxon>Pezizomycotina</taxon>
        <taxon>Sordariomycetes</taxon>
        <taxon>Hypocreomycetidae</taxon>
        <taxon>Hypocreales</taxon>
        <taxon>Cordycipitaceae</taxon>
        <taxon>Cordyceps</taxon>
    </lineage>
</organism>
<feature type="compositionally biased region" description="Acidic residues" evidence="1">
    <location>
        <begin position="174"/>
        <end position="183"/>
    </location>
</feature>
<dbReference type="RefSeq" id="XP_018708803.1">
    <property type="nucleotide sequence ID" value="XM_018844353.1"/>
</dbReference>
<gene>
    <name evidence="2" type="ORF">ISF_00746</name>
</gene>
<feature type="region of interest" description="Disordered" evidence="1">
    <location>
        <begin position="167"/>
        <end position="244"/>
    </location>
</feature>
<evidence type="ECO:0000313" key="3">
    <source>
        <dbReference type="Proteomes" id="UP000076744"/>
    </source>
</evidence>
<name>A0A168EIF9_CORFA</name>
<reference evidence="2 3" key="1">
    <citation type="journal article" date="2016" name="Genome Biol. Evol.">
        <title>Divergent and convergent evolution of fungal pathogenicity.</title>
        <authorList>
            <person name="Shang Y."/>
            <person name="Xiao G."/>
            <person name="Zheng P."/>
            <person name="Cen K."/>
            <person name="Zhan S."/>
            <person name="Wang C."/>
        </authorList>
    </citation>
    <scope>NUCLEOTIDE SEQUENCE [LARGE SCALE GENOMIC DNA]</scope>
    <source>
        <strain evidence="2 3">ARSEF 2679</strain>
    </source>
</reference>
<protein>
    <submittedName>
        <fullName evidence="2">Uncharacterized protein</fullName>
    </submittedName>
</protein>
<evidence type="ECO:0000313" key="2">
    <source>
        <dbReference type="EMBL" id="OAA73845.1"/>
    </source>
</evidence>
<dbReference type="GeneID" id="30017038"/>
<keyword evidence="3" id="KW-1185">Reference proteome</keyword>
<dbReference type="Proteomes" id="UP000076744">
    <property type="component" value="Unassembled WGS sequence"/>
</dbReference>
<evidence type="ECO:0000256" key="1">
    <source>
        <dbReference type="SAM" id="MobiDB-lite"/>
    </source>
</evidence>
<accession>A0A168EIF9</accession>
<comment type="caution">
    <text evidence="2">The sequence shown here is derived from an EMBL/GenBank/DDBJ whole genome shotgun (WGS) entry which is preliminary data.</text>
</comment>
<sequence>MCRPVFFICLYCGARYFFLWEECDHFWARYQKVVFEQGNWEDRPRVSRRADEPPACGGDVQHHRDREAPLGRCPRLRECPSLRPYLSQQKKQRLRTLSRSQGGGVPMTEDQIQDFFQRRRQWNYEIENFRRFRMPVPPVPPGEVEMMGRRAAEAAVVADTRWLMRRQARAAAPDDADDADDEKGEEKEQAEKEEQEAQGQPVMQSTGDPADDSGDGIPPESLLSETTVPMLPLSSNQQPTTGAE</sequence>
<feature type="compositionally biased region" description="Polar residues" evidence="1">
    <location>
        <begin position="223"/>
        <end position="244"/>
    </location>
</feature>
<dbReference type="OrthoDB" id="4870783at2759"/>
<proteinExistence type="predicted"/>